<dbReference type="AlphaFoldDB" id="A0A173YPW6"/>
<comment type="similarity">
    <text evidence="1">Belongs to the phosphoglycerate mutase family. BPG-dependent PGAM subfamily.</text>
</comment>
<feature type="binding site" evidence="5">
    <location>
        <begin position="10"/>
        <end position="17"/>
    </location>
    <ligand>
        <name>substrate</name>
    </ligand>
</feature>
<evidence type="ECO:0000313" key="6">
    <source>
        <dbReference type="EMBL" id="CUN64838.1"/>
    </source>
</evidence>
<dbReference type="InterPro" id="IPR001345">
    <property type="entry name" value="PG/BPGM_mutase_AS"/>
</dbReference>
<dbReference type="GO" id="GO:0004619">
    <property type="term" value="F:phosphoglycerate mutase activity"/>
    <property type="evidence" value="ECO:0007669"/>
    <property type="project" value="UniProtKB-EC"/>
</dbReference>
<protein>
    <recommendedName>
        <fullName evidence="2">phosphoglycerate mutase (2,3-diphosphoglycerate-dependent)</fullName>
        <ecNumber evidence="2">5.4.2.11</ecNumber>
    </recommendedName>
</protein>
<dbReference type="Gene3D" id="3.40.50.1240">
    <property type="entry name" value="Phosphoglycerate mutase-like"/>
    <property type="match status" value="1"/>
</dbReference>
<feature type="binding site" evidence="5">
    <location>
        <position position="56"/>
    </location>
    <ligand>
        <name>substrate</name>
    </ligand>
</feature>
<dbReference type="STRING" id="39482.ERS852491_00148"/>
<proteinExistence type="inferred from homology"/>
<dbReference type="EMBL" id="CYZU01000001">
    <property type="protein sequence ID" value="CUN64838.1"/>
    <property type="molecule type" value="Genomic_DNA"/>
</dbReference>
<dbReference type="SUPFAM" id="SSF53254">
    <property type="entry name" value="Phosphoglycerate mutase-like"/>
    <property type="match status" value="1"/>
</dbReference>
<evidence type="ECO:0000256" key="3">
    <source>
        <dbReference type="ARBA" id="ARBA00023152"/>
    </source>
</evidence>
<dbReference type="EC" id="5.4.2.11" evidence="2"/>
<accession>A0A173YPW6</accession>
<dbReference type="InterPro" id="IPR029033">
    <property type="entry name" value="His_PPase_superfam"/>
</dbReference>
<keyword evidence="4" id="KW-0413">Isomerase</keyword>
<name>A0A173YPW6_9FIRM</name>
<evidence type="ECO:0000256" key="1">
    <source>
        <dbReference type="ARBA" id="ARBA00006717"/>
    </source>
</evidence>
<organism evidence="6 7">
    <name type="scientific">Faecalicatena contorta</name>
    <dbReference type="NCBI Taxonomy" id="39482"/>
    <lineage>
        <taxon>Bacteria</taxon>
        <taxon>Bacillati</taxon>
        <taxon>Bacillota</taxon>
        <taxon>Clostridia</taxon>
        <taxon>Lachnospirales</taxon>
        <taxon>Lachnospiraceae</taxon>
        <taxon>Faecalicatena</taxon>
    </lineage>
</organism>
<dbReference type="PANTHER" id="PTHR11931">
    <property type="entry name" value="PHOSPHOGLYCERATE MUTASE"/>
    <property type="match status" value="1"/>
</dbReference>
<evidence type="ECO:0000256" key="4">
    <source>
        <dbReference type="ARBA" id="ARBA00023235"/>
    </source>
</evidence>
<evidence type="ECO:0000256" key="2">
    <source>
        <dbReference type="ARBA" id="ARBA00012028"/>
    </source>
</evidence>
<sequence length="71" mass="7808">MNKMNIYIIRHGETVLNVQGHVDITLNENGKKLATITGEALKDIPFDIVFTSPLCRALDTARLATKPSGQN</sequence>
<dbReference type="RefSeq" id="WP_055149965.1">
    <property type="nucleotide sequence ID" value="NZ_CYZU01000001.1"/>
</dbReference>
<keyword evidence="3" id="KW-0324">Glycolysis</keyword>
<dbReference type="CDD" id="cd07067">
    <property type="entry name" value="HP_PGM_like"/>
    <property type="match status" value="1"/>
</dbReference>
<gene>
    <name evidence="6" type="primary">cobC_1</name>
    <name evidence="6" type="ORF">ERS852491_00148</name>
</gene>
<keyword evidence="6" id="KW-0378">Hydrolase</keyword>
<evidence type="ECO:0000313" key="7">
    <source>
        <dbReference type="Proteomes" id="UP000095544"/>
    </source>
</evidence>
<dbReference type="InterPro" id="IPR013078">
    <property type="entry name" value="His_Pase_superF_clade-1"/>
</dbReference>
<dbReference type="InterPro" id="IPR005952">
    <property type="entry name" value="Phosphogly_mut1"/>
</dbReference>
<dbReference type="PIRSF" id="PIRSF000709">
    <property type="entry name" value="6PFK_2-Ptase"/>
    <property type="match status" value="1"/>
</dbReference>
<dbReference type="Proteomes" id="UP000095544">
    <property type="component" value="Unassembled WGS sequence"/>
</dbReference>
<reference evidence="6 7" key="1">
    <citation type="submission" date="2015-09" db="EMBL/GenBank/DDBJ databases">
        <authorList>
            <consortium name="Pathogen Informatics"/>
        </authorList>
    </citation>
    <scope>NUCLEOTIDE SEQUENCE [LARGE SCALE GENOMIC DNA]</scope>
    <source>
        <strain evidence="6 7">2789STDY5834876</strain>
    </source>
</reference>
<dbReference type="PROSITE" id="PS00175">
    <property type="entry name" value="PG_MUTASE"/>
    <property type="match status" value="1"/>
</dbReference>
<dbReference type="GO" id="GO:0016787">
    <property type="term" value="F:hydrolase activity"/>
    <property type="evidence" value="ECO:0007669"/>
    <property type="project" value="UniProtKB-KW"/>
</dbReference>
<dbReference type="GO" id="GO:0006096">
    <property type="term" value="P:glycolytic process"/>
    <property type="evidence" value="ECO:0007669"/>
    <property type="project" value="UniProtKB-KW"/>
</dbReference>
<evidence type="ECO:0000256" key="5">
    <source>
        <dbReference type="PIRSR" id="PIRSR613078-2"/>
    </source>
</evidence>
<dbReference type="Pfam" id="PF00300">
    <property type="entry name" value="His_Phos_1"/>
    <property type="match status" value="1"/>
</dbReference>